<reference evidence="1 2" key="1">
    <citation type="submission" date="2017-11" db="EMBL/GenBank/DDBJ databases">
        <title>De-novo sequencing of pomegranate (Punica granatum L.) genome.</title>
        <authorList>
            <person name="Akparov Z."/>
            <person name="Amiraslanov A."/>
            <person name="Hajiyeva S."/>
            <person name="Abbasov M."/>
            <person name="Kaur K."/>
            <person name="Hamwieh A."/>
            <person name="Solovyev V."/>
            <person name="Salamov A."/>
            <person name="Braich B."/>
            <person name="Kosarev P."/>
            <person name="Mahmoud A."/>
            <person name="Hajiyev E."/>
            <person name="Babayeva S."/>
            <person name="Izzatullayeva V."/>
            <person name="Mammadov A."/>
            <person name="Mammadov A."/>
            <person name="Sharifova S."/>
            <person name="Ojaghi J."/>
            <person name="Eynullazada K."/>
            <person name="Bayramov B."/>
            <person name="Abdulazimova A."/>
            <person name="Shahmuradov I."/>
        </authorList>
    </citation>
    <scope>NUCLEOTIDE SEQUENCE [LARGE SCALE GENOMIC DNA]</scope>
    <source>
        <strain evidence="2">cv. AG2017</strain>
        <tissue evidence="1">Leaf</tissue>
    </source>
</reference>
<dbReference type="Proteomes" id="UP000233551">
    <property type="component" value="Unassembled WGS sequence"/>
</dbReference>
<name>A0A2I0KWS4_PUNGR</name>
<sequence>MAVVAEIESPLLLGGSPPRLSLFDSHFPGLRWPHTRSPMPFEATGNIDEAVAGWRTGVGCRRAGADRAPTTPIGGRALMTPIGRVVTEIEAPTP</sequence>
<comment type="caution">
    <text evidence="1">The sequence shown here is derived from an EMBL/GenBank/DDBJ whole genome shotgun (WGS) entry which is preliminary data.</text>
</comment>
<dbReference type="EMBL" id="PGOL01000311">
    <property type="protein sequence ID" value="PKI72780.1"/>
    <property type="molecule type" value="Genomic_DNA"/>
</dbReference>
<keyword evidence="2" id="KW-1185">Reference proteome</keyword>
<protein>
    <submittedName>
        <fullName evidence="1">Uncharacterized protein</fullName>
    </submittedName>
</protein>
<organism evidence="1 2">
    <name type="scientific">Punica granatum</name>
    <name type="common">Pomegranate</name>
    <dbReference type="NCBI Taxonomy" id="22663"/>
    <lineage>
        <taxon>Eukaryota</taxon>
        <taxon>Viridiplantae</taxon>
        <taxon>Streptophyta</taxon>
        <taxon>Embryophyta</taxon>
        <taxon>Tracheophyta</taxon>
        <taxon>Spermatophyta</taxon>
        <taxon>Magnoliopsida</taxon>
        <taxon>eudicotyledons</taxon>
        <taxon>Gunneridae</taxon>
        <taxon>Pentapetalae</taxon>
        <taxon>rosids</taxon>
        <taxon>malvids</taxon>
        <taxon>Myrtales</taxon>
        <taxon>Lythraceae</taxon>
        <taxon>Punica</taxon>
    </lineage>
</organism>
<gene>
    <name evidence="1" type="ORF">CRG98_006865</name>
</gene>
<proteinExistence type="predicted"/>
<accession>A0A2I0KWS4</accession>
<dbReference type="AlphaFoldDB" id="A0A2I0KWS4"/>
<evidence type="ECO:0000313" key="2">
    <source>
        <dbReference type="Proteomes" id="UP000233551"/>
    </source>
</evidence>
<evidence type="ECO:0000313" key="1">
    <source>
        <dbReference type="EMBL" id="PKI72780.1"/>
    </source>
</evidence>